<dbReference type="OrthoDB" id="12155at10239"/>
<dbReference type="RefSeq" id="YP_007877594.1">
    <property type="nucleotide sequence ID" value="NC_021071.1"/>
</dbReference>
<dbReference type="Gene3D" id="2.60.120.620">
    <property type="entry name" value="q2cbj1_9rhob like domain"/>
    <property type="match status" value="1"/>
</dbReference>
<name>M4QDN4_9CAUD</name>
<dbReference type="Proteomes" id="UP000201235">
    <property type="component" value="Segment"/>
</dbReference>
<dbReference type="InterPro" id="IPR012668">
    <property type="entry name" value="CHP02466"/>
</dbReference>
<reference evidence="1 2" key="1">
    <citation type="submission" date="2010-11" db="EMBL/GenBank/DDBJ databases">
        <title>The Genome Sequence of Cyanophage P-RSM1.</title>
        <authorList>
            <consortium name="The Broad Institute Genome Sequencing Platform"/>
            <person name="Henn M.R."/>
            <person name="Sullivan M.S."/>
            <person name="Osburne M.S."/>
            <person name="Levin J."/>
            <person name="Malboeuf C."/>
            <person name="Casali M."/>
            <person name="Russ C."/>
            <person name="Lennon N."/>
            <person name="Chapman S.B."/>
            <person name="Erlich R."/>
            <person name="Young S.K."/>
            <person name="Yandava C."/>
            <person name="Zeng Q."/>
            <person name="Alvarado L."/>
            <person name="Anderson S."/>
            <person name="Berlin A."/>
            <person name="Chen Z."/>
            <person name="Freedman E."/>
            <person name="Gellesch M."/>
            <person name="Goldberg J."/>
            <person name="Green L."/>
            <person name="Griggs A."/>
            <person name="Gujja S."/>
            <person name="Heilman E.R."/>
            <person name="Heiman D."/>
            <person name="Hollinger A."/>
            <person name="Howarth C."/>
            <person name="Larson L."/>
            <person name="Mehta T."/>
            <person name="Pearson M."/>
            <person name="Roberts A."/>
            <person name="Ryan E."/>
            <person name="Saif S."/>
            <person name="Shea T."/>
            <person name="Shenoy N."/>
            <person name="Sisk P."/>
            <person name="Stolte C."/>
            <person name="Sykes S."/>
            <person name="White J."/>
            <person name="Yu Q."/>
            <person name="Coleman M.L."/>
            <person name="Huang K.H."/>
            <person name="Weigele P.R."/>
            <person name="DeFrancesco A.S."/>
            <person name="Kern S.E."/>
            <person name="Thompson L.R."/>
            <person name="Fu R."/>
            <person name="Hombeck B."/>
            <person name="Chisholm S.W."/>
            <person name="Haas B."/>
            <person name="Nusbaum C."/>
            <person name="Birren B."/>
        </authorList>
    </citation>
    <scope>NUCLEOTIDE SEQUENCE [LARGE SCALE GENOMIC DNA]</scope>
    <source>
        <strain evidence="1 2">P-RSM1</strain>
    </source>
</reference>
<sequence length="208" mass="24426">MTIEMFCPQWYYVETVPVEYQKQIEKLFEPHIRDESIYKESPWDCNCLTTFQSEGNLTLPWNDWLECCRSTLDKMIDEMQPKIDIEVVPQEAWANLYNKGMHQEYHTHDLPFCNLSMCYFYDVPDGDPLFRFVYNGHDHYKKSGLSEAFEMPIQTRIIPKATKGDLIIFPSHYPHFVAPNVSETPRITFSGNLYVVPNDKASQVNPKP</sequence>
<dbReference type="EMBL" id="HQ634175">
    <property type="protein sequence ID" value="AGH26359.1"/>
    <property type="molecule type" value="Genomic_DNA"/>
</dbReference>
<organism evidence="1 2">
    <name type="scientific">Cyanophage P-RSM1</name>
    <dbReference type="NCBI Taxonomy" id="536444"/>
    <lineage>
        <taxon>Viruses</taxon>
        <taxon>Duplodnaviria</taxon>
        <taxon>Heunggongvirae</taxon>
        <taxon>Uroviricota</taxon>
        <taxon>Caudoviricetes</taxon>
        <taxon>Pantevenvirales</taxon>
        <taxon>Kyanoviridae</taxon>
        <taxon>Emcearvirus</taxon>
        <taxon>Emcearvirus gerard</taxon>
    </lineage>
</organism>
<evidence type="ECO:0000313" key="2">
    <source>
        <dbReference type="Proteomes" id="UP000201235"/>
    </source>
</evidence>
<protein>
    <submittedName>
        <fullName evidence="1">Uncharacterized protein</fullName>
    </submittedName>
</protein>
<dbReference type="SUPFAM" id="SSF51197">
    <property type="entry name" value="Clavaminate synthase-like"/>
    <property type="match status" value="1"/>
</dbReference>
<dbReference type="GeneID" id="15312010"/>
<evidence type="ECO:0000313" key="1">
    <source>
        <dbReference type="EMBL" id="AGH26359.1"/>
    </source>
</evidence>
<proteinExistence type="predicted"/>
<gene>
    <name evidence="1" type="ORF">CPPG_00042</name>
</gene>
<accession>M4QDN4</accession>
<dbReference type="Pfam" id="PF13759">
    <property type="entry name" value="2OG-FeII_Oxy_5"/>
    <property type="match status" value="1"/>
</dbReference>
<dbReference type="KEGG" id="vg:15312010"/>
<keyword evidence="2" id="KW-1185">Reference proteome</keyword>